<keyword evidence="4" id="KW-1015">Disulfide bond</keyword>
<dbReference type="InterPro" id="IPR051940">
    <property type="entry name" value="Chitin_bind-dev_reg"/>
</dbReference>
<dbReference type="PANTHER" id="PTHR23301">
    <property type="entry name" value="CHITIN BINDING PERITROPHIN-A"/>
    <property type="match status" value="1"/>
</dbReference>
<name>A0A6I9WWG2_9HYME</name>
<evidence type="ECO:0000256" key="6">
    <source>
        <dbReference type="SAM" id="MobiDB-lite"/>
    </source>
</evidence>
<keyword evidence="2 7" id="KW-0732">Signal</keyword>
<evidence type="ECO:0000313" key="9">
    <source>
        <dbReference type="Proteomes" id="UP000504615"/>
    </source>
</evidence>
<feature type="compositionally biased region" description="Low complexity" evidence="6">
    <location>
        <begin position="308"/>
        <end position="321"/>
    </location>
</feature>
<evidence type="ECO:0000256" key="2">
    <source>
        <dbReference type="ARBA" id="ARBA00022729"/>
    </source>
</evidence>
<dbReference type="PRINTS" id="PR01217">
    <property type="entry name" value="PRICHEXTENSN"/>
</dbReference>
<evidence type="ECO:0000256" key="3">
    <source>
        <dbReference type="ARBA" id="ARBA00022737"/>
    </source>
</evidence>
<keyword evidence="3" id="KW-0677">Repeat</keyword>
<dbReference type="Gene3D" id="2.170.140.10">
    <property type="entry name" value="Chitin binding domain"/>
    <property type="match status" value="2"/>
</dbReference>
<dbReference type="SMART" id="SM00494">
    <property type="entry name" value="ChtBD2"/>
    <property type="match status" value="3"/>
</dbReference>
<dbReference type="GO" id="GO:0008061">
    <property type="term" value="F:chitin binding"/>
    <property type="evidence" value="ECO:0007669"/>
    <property type="project" value="UniProtKB-KW"/>
</dbReference>
<keyword evidence="9" id="KW-1185">Reference proteome</keyword>
<dbReference type="PROSITE" id="PS50940">
    <property type="entry name" value="CHIT_BIND_II"/>
    <property type="match status" value="3"/>
</dbReference>
<dbReference type="InterPro" id="IPR036508">
    <property type="entry name" value="Chitin-bd_dom_sf"/>
</dbReference>
<feature type="compositionally biased region" description="Pro residues" evidence="6">
    <location>
        <begin position="266"/>
        <end position="307"/>
    </location>
</feature>
<dbReference type="AlphaFoldDB" id="A0A6I9WWG2"/>
<dbReference type="KEGG" id="pbar:105433399"/>
<evidence type="ECO:0000256" key="4">
    <source>
        <dbReference type="ARBA" id="ARBA00023157"/>
    </source>
</evidence>
<dbReference type="GeneID" id="105433399"/>
<evidence type="ECO:0000256" key="5">
    <source>
        <dbReference type="ARBA" id="ARBA00023180"/>
    </source>
</evidence>
<sequence>MRVNVTLVLVVFALGFVAARRRVRSTTATLATTNPSASPVGRQFSFDGQPEEFETSWNHFDIQKLKAKAWAKNDTGNRITLGKQYPGLPSNPGDSNELPNPISPPVQQPPPYKPPPGCLGKRGQYASPTSCASYLNCWDDVVIEQICPAGLLFNDIAGYCDFEYNVKCGDRQPATPKPPLPAGSKLCPDPNGRYRSSTNCSEFFVCATGKPIKFSCPPSLVYSDILNVCDYQHNVDCRGTATPKPLHPTQPQPTQPPQPSSTYVPTKPPTYPSKPPTNPPQPPTYQPQPPTYQPQPPTYQPQPPTHPPQSSTHSPQPSTHPSQPPTYQPQPPIYQPQPPSYQPQPPTYSPQPPTYAPQPPNPPKPPTYQPQPYPPLPSAYSANPWLKVKTDSWQDLGTQLEIDKEIEKQESADSPALDNQSTHNAIETSTLTNPWTLHQVIPPELMITPCNNGDVHKLNDACTSVIVCKNNKPQVVACSKGFTYDKPSDSCKPFSIAKC</sequence>
<feature type="domain" description="Chitin-binding type-2" evidence="8">
    <location>
        <begin position="184"/>
        <end position="239"/>
    </location>
</feature>
<feature type="compositionally biased region" description="Pro residues" evidence="6">
    <location>
        <begin position="245"/>
        <end position="259"/>
    </location>
</feature>
<organism evidence="9 10">
    <name type="scientific">Pogonomyrmex barbatus</name>
    <name type="common">red harvester ant</name>
    <dbReference type="NCBI Taxonomy" id="144034"/>
    <lineage>
        <taxon>Eukaryota</taxon>
        <taxon>Metazoa</taxon>
        <taxon>Ecdysozoa</taxon>
        <taxon>Arthropoda</taxon>
        <taxon>Hexapoda</taxon>
        <taxon>Insecta</taxon>
        <taxon>Pterygota</taxon>
        <taxon>Neoptera</taxon>
        <taxon>Endopterygota</taxon>
        <taxon>Hymenoptera</taxon>
        <taxon>Apocrita</taxon>
        <taxon>Aculeata</taxon>
        <taxon>Formicoidea</taxon>
        <taxon>Formicidae</taxon>
        <taxon>Myrmicinae</taxon>
        <taxon>Pogonomyrmex</taxon>
    </lineage>
</organism>
<evidence type="ECO:0000313" key="10">
    <source>
        <dbReference type="RefSeq" id="XP_011647011.1"/>
    </source>
</evidence>
<feature type="compositionally biased region" description="Pro residues" evidence="6">
    <location>
        <begin position="322"/>
        <end position="377"/>
    </location>
</feature>
<feature type="compositionally biased region" description="Pro residues" evidence="6">
    <location>
        <begin position="101"/>
        <end position="117"/>
    </location>
</feature>
<feature type="region of interest" description="Disordered" evidence="6">
    <location>
        <begin position="240"/>
        <end position="379"/>
    </location>
</feature>
<evidence type="ECO:0000256" key="1">
    <source>
        <dbReference type="ARBA" id="ARBA00022669"/>
    </source>
</evidence>
<reference evidence="10" key="1">
    <citation type="submission" date="2025-08" db="UniProtKB">
        <authorList>
            <consortium name="RefSeq"/>
        </authorList>
    </citation>
    <scope>IDENTIFICATION</scope>
</reference>
<keyword evidence="5" id="KW-0325">Glycoprotein</keyword>
<accession>A0A6I9WWG2</accession>
<dbReference type="Proteomes" id="UP000504615">
    <property type="component" value="Unplaced"/>
</dbReference>
<keyword evidence="1" id="KW-0147">Chitin-binding</keyword>
<dbReference type="RefSeq" id="XP_011647011.1">
    <property type="nucleotide sequence ID" value="XM_011648709.2"/>
</dbReference>
<feature type="region of interest" description="Disordered" evidence="6">
    <location>
        <begin position="78"/>
        <end position="117"/>
    </location>
</feature>
<dbReference type="OrthoDB" id="8197172at2759"/>
<evidence type="ECO:0000256" key="7">
    <source>
        <dbReference type="SAM" id="SignalP"/>
    </source>
</evidence>
<feature type="signal peptide" evidence="7">
    <location>
        <begin position="1"/>
        <end position="19"/>
    </location>
</feature>
<evidence type="ECO:0000259" key="8">
    <source>
        <dbReference type="PROSITE" id="PS50940"/>
    </source>
</evidence>
<protein>
    <submittedName>
        <fullName evidence="10">Extensin-like</fullName>
    </submittedName>
</protein>
<dbReference type="PANTHER" id="PTHR23301:SF98">
    <property type="entry name" value="CHITIN-BINDING TYPE-2 DOMAIN-CONTAINING PROTEIN-RELATED"/>
    <property type="match status" value="1"/>
</dbReference>
<feature type="chain" id="PRO_5027006615" evidence="7">
    <location>
        <begin position="20"/>
        <end position="499"/>
    </location>
</feature>
<dbReference type="GO" id="GO:0005576">
    <property type="term" value="C:extracellular region"/>
    <property type="evidence" value="ECO:0007669"/>
    <property type="project" value="InterPro"/>
</dbReference>
<feature type="domain" description="Chitin-binding type-2" evidence="8">
    <location>
        <begin position="115"/>
        <end position="170"/>
    </location>
</feature>
<dbReference type="SUPFAM" id="SSF57625">
    <property type="entry name" value="Invertebrate chitin-binding proteins"/>
    <property type="match status" value="2"/>
</dbReference>
<gene>
    <name evidence="10" type="primary">LOC105433399</name>
</gene>
<feature type="domain" description="Chitin-binding type-2" evidence="8">
    <location>
        <begin position="447"/>
        <end position="499"/>
    </location>
</feature>
<dbReference type="Pfam" id="PF01607">
    <property type="entry name" value="CBM_14"/>
    <property type="match status" value="2"/>
</dbReference>
<proteinExistence type="predicted"/>
<dbReference type="InterPro" id="IPR002557">
    <property type="entry name" value="Chitin-bd_dom"/>
</dbReference>